<gene>
    <name evidence="2" type="ORF">F5050DRAFT_1494043</name>
</gene>
<feature type="compositionally biased region" description="Low complexity" evidence="1">
    <location>
        <begin position="1"/>
        <end position="33"/>
    </location>
</feature>
<feature type="region of interest" description="Disordered" evidence="1">
    <location>
        <begin position="301"/>
        <end position="342"/>
    </location>
</feature>
<feature type="compositionally biased region" description="Polar residues" evidence="1">
    <location>
        <begin position="88"/>
        <end position="97"/>
    </location>
</feature>
<dbReference type="Proteomes" id="UP001163828">
    <property type="component" value="Unassembled WGS sequence"/>
</dbReference>
<feature type="compositionally biased region" description="Polar residues" evidence="1">
    <location>
        <begin position="447"/>
        <end position="459"/>
    </location>
</feature>
<feature type="compositionally biased region" description="Basic and acidic residues" evidence="1">
    <location>
        <begin position="362"/>
        <end position="382"/>
    </location>
</feature>
<proteinExistence type="predicted"/>
<feature type="region of interest" description="Disordered" evidence="1">
    <location>
        <begin position="77"/>
        <end position="113"/>
    </location>
</feature>
<reference evidence="2" key="1">
    <citation type="submission" date="2022-08" db="EMBL/GenBank/DDBJ databases">
        <authorList>
            <consortium name="DOE Joint Genome Institute"/>
            <person name="Min B."/>
            <person name="Riley R."/>
            <person name="Sierra-Patev S."/>
            <person name="Naranjo-Ortiz M."/>
            <person name="Looney B."/>
            <person name="Konkel Z."/>
            <person name="Slot J.C."/>
            <person name="Sakamoto Y."/>
            <person name="Steenwyk J.L."/>
            <person name="Rokas A."/>
            <person name="Carro J."/>
            <person name="Camarero S."/>
            <person name="Ferreira P."/>
            <person name="Molpeceres G."/>
            <person name="Ruiz-Duenas F.J."/>
            <person name="Serrano A."/>
            <person name="Henrissat B."/>
            <person name="Drula E."/>
            <person name="Hughes K.W."/>
            <person name="Mata J.L."/>
            <person name="Ishikawa N.K."/>
            <person name="Vargas-Isla R."/>
            <person name="Ushijima S."/>
            <person name="Smith C.A."/>
            <person name="Ahrendt S."/>
            <person name="Andreopoulos W."/>
            <person name="He G."/>
            <person name="Labutti K."/>
            <person name="Lipzen A."/>
            <person name="Ng V."/>
            <person name="Sandor L."/>
            <person name="Barry K."/>
            <person name="Martinez A.T."/>
            <person name="Xiao Y."/>
            <person name="Gibbons J.G."/>
            <person name="Terashima K."/>
            <person name="Hibbett D.S."/>
            <person name="Grigoriev I.V."/>
        </authorList>
    </citation>
    <scope>NUCLEOTIDE SEQUENCE</scope>
    <source>
        <strain evidence="2">TFB10827</strain>
    </source>
</reference>
<feature type="region of interest" description="Disordered" evidence="1">
    <location>
        <begin position="199"/>
        <end position="222"/>
    </location>
</feature>
<keyword evidence="3" id="KW-1185">Reference proteome</keyword>
<name>A0ABQ8QF46_9AGAR</name>
<evidence type="ECO:0000313" key="3">
    <source>
        <dbReference type="Proteomes" id="UP001163828"/>
    </source>
</evidence>
<feature type="region of interest" description="Disordered" evidence="1">
    <location>
        <begin position="1"/>
        <end position="36"/>
    </location>
</feature>
<sequence>MSSASSGGSRASQSPRQSISHSSQSHGGSPHIPASSIPAFLKDQFVNLAHGSGSSADNSYSYGHSLPIVPTLNSFVTSPPSSAASTTQMASVPSTSRLPGAETMGGKSTPALSLTVPSPTTGLNSPAMSIANHSHSALNASPVVEHAGSFRRAFPPTESTFPDKYSADGVFLTRSLIEYVFSAYDTKLLKSSPEVRRAVRKEQKANRDKKNSVSYARDDDGTGKDGLSSIAGLSSVAPHSHLLSGSSLPLASGFKTGLTGTLASTLTGGNAPSGAASILMPISDLEDFIELIIGGISYRRTREEKREKKEKKERDKLKVKEEKEERRERERKEADDLSSSSLSDGIDFSKAAKKVKAKVKGRSVDKLRDSKGDERESVDSVKEHKKRKDKDNVGGVGGLVLGLWTGRVNLVVKLREKTEERDREREKANRFADARQVAERDGVLSDGLSSWRNSPSNPSKDSKHRPSIWSDGDTDSHSYANDSTKAGKRISLPAGDKHSPPTLGRRSSVSAAHSRSRYGSVHSVAISDKPDERSTEEEGPGILGSETLGALWAKSGSKVKGKLENWAG</sequence>
<feature type="compositionally biased region" description="Basic and acidic residues" evidence="1">
    <location>
        <begin position="301"/>
        <end position="335"/>
    </location>
</feature>
<comment type="caution">
    <text evidence="2">The sequence shown here is derived from an EMBL/GenBank/DDBJ whole genome shotgun (WGS) entry which is preliminary data.</text>
</comment>
<evidence type="ECO:0000256" key="1">
    <source>
        <dbReference type="SAM" id="MobiDB-lite"/>
    </source>
</evidence>
<dbReference type="EMBL" id="MU790594">
    <property type="protein sequence ID" value="KAJ3997033.1"/>
    <property type="molecule type" value="Genomic_DNA"/>
</dbReference>
<feature type="compositionally biased region" description="Basic and acidic residues" evidence="1">
    <location>
        <begin position="416"/>
        <end position="443"/>
    </location>
</feature>
<protein>
    <submittedName>
        <fullName evidence="2">Uncharacterized protein</fullName>
    </submittedName>
</protein>
<evidence type="ECO:0000313" key="2">
    <source>
        <dbReference type="EMBL" id="KAJ3997033.1"/>
    </source>
</evidence>
<accession>A0ABQ8QF46</accession>
<feature type="region of interest" description="Disordered" evidence="1">
    <location>
        <begin position="416"/>
        <end position="544"/>
    </location>
</feature>
<feature type="region of interest" description="Disordered" evidence="1">
    <location>
        <begin position="359"/>
        <end position="398"/>
    </location>
</feature>
<feature type="compositionally biased region" description="Low complexity" evidence="1">
    <location>
        <begin position="77"/>
        <end position="87"/>
    </location>
</feature>
<organism evidence="2 3">
    <name type="scientific">Lentinula boryana</name>
    <dbReference type="NCBI Taxonomy" id="40481"/>
    <lineage>
        <taxon>Eukaryota</taxon>
        <taxon>Fungi</taxon>
        <taxon>Dikarya</taxon>
        <taxon>Basidiomycota</taxon>
        <taxon>Agaricomycotina</taxon>
        <taxon>Agaricomycetes</taxon>
        <taxon>Agaricomycetidae</taxon>
        <taxon>Agaricales</taxon>
        <taxon>Marasmiineae</taxon>
        <taxon>Omphalotaceae</taxon>
        <taxon>Lentinula</taxon>
    </lineage>
</organism>